<reference evidence="1" key="1">
    <citation type="submission" date="2020-02" db="EMBL/GenBank/DDBJ databases">
        <authorList>
            <person name="Meier V. D."/>
        </authorList>
    </citation>
    <scope>NUCLEOTIDE SEQUENCE</scope>
    <source>
        <strain evidence="1">AVDCRST_MAG18</strain>
    </source>
</reference>
<gene>
    <name evidence="1" type="ORF">AVDCRST_MAG18-833</name>
</gene>
<dbReference type="AlphaFoldDB" id="A0A6J4UTX2"/>
<protein>
    <submittedName>
        <fullName evidence="1">Uncharacterized protein</fullName>
    </submittedName>
</protein>
<dbReference type="EMBL" id="CADCWN010000057">
    <property type="protein sequence ID" value="CAA9557962.1"/>
    <property type="molecule type" value="Genomic_DNA"/>
</dbReference>
<organism evidence="1">
    <name type="scientific">uncultured Thermomicrobiales bacterium</name>
    <dbReference type="NCBI Taxonomy" id="1645740"/>
    <lineage>
        <taxon>Bacteria</taxon>
        <taxon>Pseudomonadati</taxon>
        <taxon>Thermomicrobiota</taxon>
        <taxon>Thermomicrobia</taxon>
        <taxon>Thermomicrobiales</taxon>
        <taxon>environmental samples</taxon>
    </lineage>
</organism>
<evidence type="ECO:0000313" key="1">
    <source>
        <dbReference type="EMBL" id="CAA9557962.1"/>
    </source>
</evidence>
<sequence length="61" mass="6579">MLHCGMRGLTKGINKGLPPSSIACRDGAPYLNSTRAGDEIVSRRPRLAQIASNLFATRKLP</sequence>
<proteinExistence type="predicted"/>
<accession>A0A6J4UTX2</accession>
<name>A0A6J4UTX2_9BACT</name>